<feature type="region of interest" description="Disordered" evidence="1">
    <location>
        <begin position="83"/>
        <end position="131"/>
    </location>
</feature>
<keyword evidence="3" id="KW-1185">Reference proteome</keyword>
<evidence type="ECO:0000256" key="1">
    <source>
        <dbReference type="SAM" id="MobiDB-lite"/>
    </source>
</evidence>
<protein>
    <submittedName>
        <fullName evidence="2">Uncharacterized protein</fullName>
    </submittedName>
</protein>
<proteinExistence type="predicted"/>
<organism evidence="2 3">
    <name type="scientific">Sphingopyxis flava</name>
    <dbReference type="NCBI Taxonomy" id="1507287"/>
    <lineage>
        <taxon>Bacteria</taxon>
        <taxon>Pseudomonadati</taxon>
        <taxon>Pseudomonadota</taxon>
        <taxon>Alphaproteobacteria</taxon>
        <taxon>Sphingomonadales</taxon>
        <taxon>Sphingomonadaceae</taxon>
        <taxon>Sphingopyxis</taxon>
    </lineage>
</organism>
<dbReference type="AlphaFoldDB" id="A0A1T5ADS4"/>
<reference evidence="3" key="1">
    <citation type="submission" date="2017-02" db="EMBL/GenBank/DDBJ databases">
        <authorList>
            <person name="Varghese N."/>
            <person name="Submissions S."/>
        </authorList>
    </citation>
    <scope>NUCLEOTIDE SEQUENCE [LARGE SCALE GENOMIC DNA]</scope>
    <source>
        <strain evidence="3">R11H</strain>
    </source>
</reference>
<dbReference type="Proteomes" id="UP000190044">
    <property type="component" value="Unassembled WGS sequence"/>
</dbReference>
<dbReference type="EMBL" id="FUYP01000003">
    <property type="protein sequence ID" value="SKB32823.1"/>
    <property type="molecule type" value="Genomic_DNA"/>
</dbReference>
<feature type="compositionally biased region" description="Basic residues" evidence="1">
    <location>
        <begin position="102"/>
        <end position="121"/>
    </location>
</feature>
<name>A0A1T5ADS4_9SPHN</name>
<sequence length="131" mass="14238">MKRSRKSSGPVGEVGILNVGAGDTKLVFDPTKPDEVERSARIVKDMIRRGFVLLIEVGRDEQGPIYRRAHDFDETTAEYIIAGTTSEPEQKDEQIPASAPRRSAKGKAKAKPTRVPAHRTKAVAVSRTAGG</sequence>
<dbReference type="RefSeq" id="WP_079637302.1">
    <property type="nucleotide sequence ID" value="NZ_FUYP01000003.1"/>
</dbReference>
<accession>A0A1T5ADS4</accession>
<evidence type="ECO:0000313" key="3">
    <source>
        <dbReference type="Proteomes" id="UP000190044"/>
    </source>
</evidence>
<evidence type="ECO:0000313" key="2">
    <source>
        <dbReference type="EMBL" id="SKB32823.1"/>
    </source>
</evidence>
<gene>
    <name evidence="2" type="ORF">SAMN06295937_1003114</name>
</gene>